<name>A0A0F9FQE6_9ZZZZ</name>
<gene>
    <name evidence="2" type="ORF">LCGC14_2214440</name>
</gene>
<organism evidence="2">
    <name type="scientific">marine sediment metagenome</name>
    <dbReference type="NCBI Taxonomy" id="412755"/>
    <lineage>
        <taxon>unclassified sequences</taxon>
        <taxon>metagenomes</taxon>
        <taxon>ecological metagenomes</taxon>
    </lineage>
</organism>
<evidence type="ECO:0000313" key="2">
    <source>
        <dbReference type="EMBL" id="KKL59530.1"/>
    </source>
</evidence>
<dbReference type="InterPro" id="IPR055673">
    <property type="entry name" value="DUF7249"/>
</dbReference>
<reference evidence="2" key="1">
    <citation type="journal article" date="2015" name="Nature">
        <title>Complex archaea that bridge the gap between prokaryotes and eukaryotes.</title>
        <authorList>
            <person name="Spang A."/>
            <person name="Saw J.H."/>
            <person name="Jorgensen S.L."/>
            <person name="Zaremba-Niedzwiedzka K."/>
            <person name="Martijn J."/>
            <person name="Lind A.E."/>
            <person name="van Eijk R."/>
            <person name="Schleper C."/>
            <person name="Guy L."/>
            <person name="Ettema T.J."/>
        </authorList>
    </citation>
    <scope>NUCLEOTIDE SEQUENCE</scope>
</reference>
<dbReference type="EMBL" id="LAZR01029454">
    <property type="protein sequence ID" value="KKL59530.1"/>
    <property type="molecule type" value="Genomic_DNA"/>
</dbReference>
<protein>
    <submittedName>
        <fullName evidence="2">Uncharacterized protein</fullName>
    </submittedName>
</protein>
<keyword evidence="1" id="KW-0812">Transmembrane</keyword>
<feature type="transmembrane region" description="Helical" evidence="1">
    <location>
        <begin position="12"/>
        <end position="30"/>
    </location>
</feature>
<keyword evidence="1" id="KW-1133">Transmembrane helix</keyword>
<keyword evidence="1" id="KW-0472">Membrane</keyword>
<comment type="caution">
    <text evidence="2">The sequence shown here is derived from an EMBL/GenBank/DDBJ whole genome shotgun (WGS) entry which is preliminary data.</text>
</comment>
<proteinExistence type="predicted"/>
<dbReference type="AlphaFoldDB" id="A0A0F9FQE6"/>
<evidence type="ECO:0000256" key="1">
    <source>
        <dbReference type="SAM" id="Phobius"/>
    </source>
</evidence>
<dbReference type="Pfam" id="PF23907">
    <property type="entry name" value="DUF7249"/>
    <property type="match status" value="1"/>
</dbReference>
<accession>A0A0F9FQE6</accession>
<sequence>MRSNYSVPVGLVYLVVVLLAMLLPSCLWPVSPTHQGVTMRYAGWANYETWAVALRLNNDEGSYRYWREQAESWFGRESTSEYWSQSESARFGLADQLRTEAGSGNPLSDAASMWSDLMSAALGRIHWEEIADSCLGEIPEYVEVTKTEDPPGHQ</sequence>